<dbReference type="EMBL" id="JBFBVU010000070">
    <property type="protein sequence ID" value="MEV8469030.1"/>
    <property type="molecule type" value="Genomic_DNA"/>
</dbReference>
<proteinExistence type="predicted"/>
<protein>
    <submittedName>
        <fullName evidence="2">Transposase</fullName>
    </submittedName>
</protein>
<sequence length="173" mass="18907">MTEVLYAGLDVSLETTSICVVDANGGMILEAKAGSDPVDIGEVLGGIDGTYERVGFEAGPLSQWLYKGLTSAGPPAVCIEARHAKAAMVAMTRNKNDRNDARSLAQLIRSGWFKAVRVKSTASQVMRTLLMSREFFVNKLLDHENEIRGLLRPFCESACIFGCPLRCKNFLTF</sequence>
<comment type="caution">
    <text evidence="2">The sequence shown here is derived from an EMBL/GenBank/DDBJ whole genome shotgun (WGS) entry which is preliminary data.</text>
</comment>
<keyword evidence="3" id="KW-1185">Reference proteome</keyword>
<accession>A0ABV3LBU2</accession>
<evidence type="ECO:0000313" key="3">
    <source>
        <dbReference type="Proteomes" id="UP001553161"/>
    </source>
</evidence>
<evidence type="ECO:0000259" key="1">
    <source>
        <dbReference type="Pfam" id="PF01548"/>
    </source>
</evidence>
<evidence type="ECO:0000313" key="2">
    <source>
        <dbReference type="EMBL" id="MEV8469030.1"/>
    </source>
</evidence>
<organism evidence="2 3">
    <name type="scientific">Meridianimarinicoccus marinus</name>
    <dbReference type="NCBI Taxonomy" id="3231483"/>
    <lineage>
        <taxon>Bacteria</taxon>
        <taxon>Pseudomonadati</taxon>
        <taxon>Pseudomonadota</taxon>
        <taxon>Alphaproteobacteria</taxon>
        <taxon>Rhodobacterales</taxon>
        <taxon>Paracoccaceae</taxon>
        <taxon>Meridianimarinicoccus</taxon>
    </lineage>
</organism>
<dbReference type="Pfam" id="PF01548">
    <property type="entry name" value="DEDD_Tnp_IS110"/>
    <property type="match status" value="1"/>
</dbReference>
<gene>
    <name evidence="2" type="ORF">AB0T83_20080</name>
</gene>
<dbReference type="InterPro" id="IPR002525">
    <property type="entry name" value="Transp_IS110-like_N"/>
</dbReference>
<dbReference type="Proteomes" id="UP001553161">
    <property type="component" value="Unassembled WGS sequence"/>
</dbReference>
<reference evidence="2 3" key="1">
    <citation type="submission" date="2024-07" db="EMBL/GenBank/DDBJ databases">
        <authorList>
            <person name="Kang M."/>
        </authorList>
    </citation>
    <scope>NUCLEOTIDE SEQUENCE [LARGE SCALE GENOMIC DNA]</scope>
    <source>
        <strain evidence="2 3">DFM31</strain>
    </source>
</reference>
<dbReference type="PANTHER" id="PTHR33055">
    <property type="entry name" value="TRANSPOSASE FOR INSERTION SEQUENCE ELEMENT IS1111A"/>
    <property type="match status" value="1"/>
</dbReference>
<dbReference type="PANTHER" id="PTHR33055:SF3">
    <property type="entry name" value="PUTATIVE TRANSPOSASE FOR IS117-RELATED"/>
    <property type="match status" value="1"/>
</dbReference>
<name>A0ABV3LBU2_9RHOB</name>
<feature type="domain" description="Transposase IS110-like N-terminal" evidence="1">
    <location>
        <begin position="7"/>
        <end position="152"/>
    </location>
</feature>
<dbReference type="InterPro" id="IPR047650">
    <property type="entry name" value="Transpos_IS110"/>
</dbReference>
<dbReference type="RefSeq" id="WP_366194982.1">
    <property type="nucleotide sequence ID" value="NZ_JBFBVU010000070.1"/>
</dbReference>